<protein>
    <submittedName>
        <fullName evidence="1">Uncharacterized protein</fullName>
    </submittedName>
</protein>
<name>A0ABQ3XTW8_9ACTN</name>
<proteinExistence type="predicted"/>
<comment type="caution">
    <text evidence="1">The sequence shown here is derived from an EMBL/GenBank/DDBJ whole genome shotgun (WGS) entry which is preliminary data.</text>
</comment>
<sequence>MTQMALPYAYPSTRRAAAADTSPARWRLFSAEFATAVVVNLGSDSTPPPYRSTDRGVMMTAAPAGAVLVGPETRLVAVQPSVTSW</sequence>
<accession>A0ABQ3XTW8</accession>
<organism evidence="1 2">
    <name type="scientific">Actinoplanes couchii</name>
    <dbReference type="NCBI Taxonomy" id="403638"/>
    <lineage>
        <taxon>Bacteria</taxon>
        <taxon>Bacillati</taxon>
        <taxon>Actinomycetota</taxon>
        <taxon>Actinomycetes</taxon>
        <taxon>Micromonosporales</taxon>
        <taxon>Micromonosporaceae</taxon>
        <taxon>Actinoplanes</taxon>
    </lineage>
</organism>
<dbReference type="EMBL" id="BOMG01000148">
    <property type="protein sequence ID" value="GID61939.1"/>
    <property type="molecule type" value="Genomic_DNA"/>
</dbReference>
<gene>
    <name evidence="1" type="ORF">Aco03nite_103430</name>
</gene>
<reference evidence="1 2" key="1">
    <citation type="submission" date="2021-01" db="EMBL/GenBank/DDBJ databases">
        <title>Whole genome shotgun sequence of Actinoplanes couchii NBRC 106145.</title>
        <authorList>
            <person name="Komaki H."/>
            <person name="Tamura T."/>
        </authorList>
    </citation>
    <scope>NUCLEOTIDE SEQUENCE [LARGE SCALE GENOMIC DNA]</scope>
    <source>
        <strain evidence="1 2">NBRC 106145</strain>
    </source>
</reference>
<dbReference type="Proteomes" id="UP000612282">
    <property type="component" value="Unassembled WGS sequence"/>
</dbReference>
<keyword evidence="2" id="KW-1185">Reference proteome</keyword>
<dbReference type="RefSeq" id="WP_203810403.1">
    <property type="nucleotide sequence ID" value="NZ_BAAAQE010000077.1"/>
</dbReference>
<evidence type="ECO:0000313" key="2">
    <source>
        <dbReference type="Proteomes" id="UP000612282"/>
    </source>
</evidence>
<evidence type="ECO:0000313" key="1">
    <source>
        <dbReference type="EMBL" id="GID61939.1"/>
    </source>
</evidence>